<proteinExistence type="predicted"/>
<name>A0A101LXL9_PICGL</name>
<accession>A0A101LXL9</accession>
<comment type="caution">
    <text evidence="2">The sequence shown here is derived from an EMBL/GenBank/DDBJ whole genome shotgun (WGS) entry which is preliminary data.</text>
</comment>
<dbReference type="EMBL" id="LKAM01000008">
    <property type="protein sequence ID" value="KUM47222.1"/>
    <property type="molecule type" value="Genomic_DNA"/>
</dbReference>
<reference evidence="2" key="1">
    <citation type="journal article" date="2015" name="Genome Biol. Evol.">
        <title>Organellar Genomes of White Spruce (Picea glauca): Assembly and Annotation.</title>
        <authorList>
            <person name="Jackman S.D."/>
            <person name="Warren R.L."/>
            <person name="Gibb E.A."/>
            <person name="Vandervalk B.P."/>
            <person name="Mohamadi H."/>
            <person name="Chu J."/>
            <person name="Raymond A."/>
            <person name="Pleasance S."/>
            <person name="Coope R."/>
            <person name="Wildung M.R."/>
            <person name="Ritland C.E."/>
            <person name="Bousquet J."/>
            <person name="Jones S.J."/>
            <person name="Bohlmann J."/>
            <person name="Birol I."/>
        </authorList>
    </citation>
    <scope>NUCLEOTIDE SEQUENCE [LARGE SCALE GENOMIC DNA]</scope>
    <source>
        <tissue evidence="2">Flushing bud</tissue>
    </source>
</reference>
<dbReference type="AlphaFoldDB" id="A0A101LXL9"/>
<feature type="compositionally biased region" description="Basic and acidic residues" evidence="1">
    <location>
        <begin position="1"/>
        <end position="10"/>
    </location>
</feature>
<evidence type="ECO:0000313" key="3">
    <source>
        <dbReference type="EMBL" id="KUM48757.1"/>
    </source>
</evidence>
<geneLocation type="mitochondrion" evidence="2"/>
<evidence type="ECO:0000256" key="1">
    <source>
        <dbReference type="SAM" id="MobiDB-lite"/>
    </source>
</evidence>
<dbReference type="EMBL" id="LKAM01000004">
    <property type="protein sequence ID" value="KUM48757.1"/>
    <property type="molecule type" value="Genomic_DNA"/>
</dbReference>
<keyword evidence="2" id="KW-0496">Mitochondrion</keyword>
<dbReference type="EMBL" id="LKAM01000002">
    <property type="protein sequence ID" value="KUM49723.1"/>
    <property type="molecule type" value="Genomic_DNA"/>
</dbReference>
<feature type="compositionally biased region" description="Basic and acidic residues" evidence="1">
    <location>
        <begin position="17"/>
        <end position="42"/>
    </location>
</feature>
<gene>
    <name evidence="4" type="ORF">ABT39_MTgene2950</name>
    <name evidence="3" type="ORF">ABT39_MTgene4093</name>
    <name evidence="2" type="ORF">ABT39_MTgene6228</name>
</gene>
<protein>
    <submittedName>
        <fullName evidence="2">Uncharacterized protein</fullName>
    </submittedName>
</protein>
<evidence type="ECO:0000313" key="4">
    <source>
        <dbReference type="EMBL" id="KUM49723.1"/>
    </source>
</evidence>
<sequence>MEVDKPKPSDGLDEDDERRYRDSKEEGDEPRAIGRNEQDEQRAIGGNGESEKLGARVGDKEDAELSARVKNDKGGIPKEQENSNIVNTKKLKSAGLYDLGFNKKSQNQFKRCLA</sequence>
<feature type="compositionally biased region" description="Basic and acidic residues" evidence="1">
    <location>
        <begin position="49"/>
        <end position="81"/>
    </location>
</feature>
<feature type="region of interest" description="Disordered" evidence="1">
    <location>
        <begin position="1"/>
        <end position="87"/>
    </location>
</feature>
<evidence type="ECO:0000313" key="2">
    <source>
        <dbReference type="EMBL" id="KUM47222.1"/>
    </source>
</evidence>
<organism evidence="2">
    <name type="scientific">Picea glauca</name>
    <name type="common">White spruce</name>
    <name type="synonym">Pinus glauca</name>
    <dbReference type="NCBI Taxonomy" id="3330"/>
    <lineage>
        <taxon>Eukaryota</taxon>
        <taxon>Viridiplantae</taxon>
        <taxon>Streptophyta</taxon>
        <taxon>Embryophyta</taxon>
        <taxon>Tracheophyta</taxon>
        <taxon>Spermatophyta</taxon>
        <taxon>Pinopsida</taxon>
        <taxon>Pinidae</taxon>
        <taxon>Conifers I</taxon>
        <taxon>Pinales</taxon>
        <taxon>Pinaceae</taxon>
        <taxon>Picea</taxon>
    </lineage>
</organism>